<dbReference type="InterPro" id="IPR000878">
    <property type="entry name" value="4pyrrol_Mease"/>
</dbReference>
<dbReference type="STRING" id="869279.SE15_04995"/>
<dbReference type="InterPro" id="IPR008189">
    <property type="entry name" value="rRNA_ssu_MeTfrase_I"/>
</dbReference>
<comment type="similarity">
    <text evidence="6">Belongs to the methyltransferase superfamily. RsmI family.</text>
</comment>
<dbReference type="EC" id="2.1.1.198" evidence="6"/>
<sequence length="228" mass="25189">MKSPGTLYVVATPLGHPKDITLRAIEILTQVDGIVCEEIRQAKRLLHLLNLPDKPLYPLNEHNEMQQAPFLVSLLQNGQQLALISDCGTPVFSDPGALLIHQAVSIGATVKPIPGPSSLMAALSVLDTPIEQFVFGGFLPRKPEERRQALLKLKTLGLPIVLMDAPYRLMTLLQEVERLFGSEIPITLALDLTLPQETILRGTLRTVMSTLKTKKAEFILVIHHFKAK</sequence>
<keyword evidence="9" id="KW-1185">Reference proteome</keyword>
<dbReference type="Gene3D" id="3.30.950.10">
    <property type="entry name" value="Methyltransferase, Cobalt-precorrin-4 Transmethylase, Domain 2"/>
    <property type="match status" value="1"/>
</dbReference>
<comment type="catalytic activity">
    <reaction evidence="6">
        <text>cytidine(1402) in 16S rRNA + S-adenosyl-L-methionine = 2'-O-methylcytidine(1402) in 16S rRNA + S-adenosyl-L-homocysteine + H(+)</text>
        <dbReference type="Rhea" id="RHEA:42924"/>
        <dbReference type="Rhea" id="RHEA-COMP:10285"/>
        <dbReference type="Rhea" id="RHEA-COMP:10286"/>
        <dbReference type="ChEBI" id="CHEBI:15378"/>
        <dbReference type="ChEBI" id="CHEBI:57856"/>
        <dbReference type="ChEBI" id="CHEBI:59789"/>
        <dbReference type="ChEBI" id="CHEBI:74495"/>
        <dbReference type="ChEBI" id="CHEBI:82748"/>
        <dbReference type="EC" id="2.1.1.198"/>
    </reaction>
</comment>
<proteinExistence type="inferred from homology"/>
<evidence type="ECO:0000256" key="3">
    <source>
        <dbReference type="ARBA" id="ARBA00022603"/>
    </source>
</evidence>
<gene>
    <name evidence="6" type="primary">rsmI</name>
    <name evidence="8" type="ORF">SE15_04995</name>
</gene>
<organism evidence="8 9">
    <name type="scientific">Thermanaerothrix daxensis</name>
    <dbReference type="NCBI Taxonomy" id="869279"/>
    <lineage>
        <taxon>Bacteria</taxon>
        <taxon>Bacillati</taxon>
        <taxon>Chloroflexota</taxon>
        <taxon>Anaerolineae</taxon>
        <taxon>Anaerolineales</taxon>
        <taxon>Anaerolineaceae</taxon>
        <taxon>Thermanaerothrix</taxon>
    </lineage>
</organism>
<evidence type="ECO:0000259" key="7">
    <source>
        <dbReference type="Pfam" id="PF00590"/>
    </source>
</evidence>
<evidence type="ECO:0000256" key="6">
    <source>
        <dbReference type="HAMAP-Rule" id="MF_01877"/>
    </source>
</evidence>
<dbReference type="InterPro" id="IPR035996">
    <property type="entry name" value="4pyrrol_Methylase_sf"/>
</dbReference>
<keyword evidence="4 6" id="KW-0808">Transferase</keyword>
<dbReference type="OrthoDB" id="9809084at2"/>
<dbReference type="HAMAP" id="MF_01877">
    <property type="entry name" value="16SrRNA_methyltr_I"/>
    <property type="match status" value="1"/>
</dbReference>
<dbReference type="Gene3D" id="3.40.1010.10">
    <property type="entry name" value="Cobalt-precorrin-4 Transmethylase, Domain 1"/>
    <property type="match status" value="1"/>
</dbReference>
<evidence type="ECO:0000313" key="9">
    <source>
        <dbReference type="Proteomes" id="UP000050544"/>
    </source>
</evidence>
<protein>
    <recommendedName>
        <fullName evidence="6">Ribosomal RNA small subunit methyltransferase I</fullName>
        <ecNumber evidence="6">2.1.1.198</ecNumber>
    </recommendedName>
    <alternativeName>
        <fullName evidence="6">16S rRNA 2'-O-ribose C1402 methyltransferase</fullName>
    </alternativeName>
    <alternativeName>
        <fullName evidence="6">rRNA (cytidine-2'-O-)-methyltransferase RsmI</fullName>
    </alternativeName>
</protein>
<evidence type="ECO:0000313" key="8">
    <source>
        <dbReference type="EMBL" id="KPL84459.1"/>
    </source>
</evidence>
<dbReference type="Pfam" id="PF00590">
    <property type="entry name" value="TP_methylase"/>
    <property type="match status" value="1"/>
</dbReference>
<evidence type="ECO:0000256" key="5">
    <source>
        <dbReference type="ARBA" id="ARBA00022691"/>
    </source>
</evidence>
<comment type="caution">
    <text evidence="8">The sequence shown here is derived from an EMBL/GenBank/DDBJ whole genome shotgun (WGS) entry which is preliminary data.</text>
</comment>
<dbReference type="PANTHER" id="PTHR46111:SF1">
    <property type="entry name" value="RIBOSOMAL RNA SMALL SUBUNIT METHYLTRANSFERASE I"/>
    <property type="match status" value="1"/>
</dbReference>
<feature type="domain" description="Tetrapyrrole methylase" evidence="7">
    <location>
        <begin position="6"/>
        <end position="206"/>
    </location>
</feature>
<keyword evidence="2 6" id="KW-0698">rRNA processing</keyword>
<dbReference type="GO" id="GO:0070677">
    <property type="term" value="F:rRNA (cytosine-2'-O-)-methyltransferase activity"/>
    <property type="evidence" value="ECO:0007669"/>
    <property type="project" value="UniProtKB-UniRule"/>
</dbReference>
<dbReference type="NCBIfam" id="TIGR00096">
    <property type="entry name" value="16S rRNA (cytidine(1402)-2'-O)-methyltransferase"/>
    <property type="match status" value="1"/>
</dbReference>
<dbReference type="RefSeq" id="WP_054520981.1">
    <property type="nucleotide sequence ID" value="NZ_LGKO01000002.1"/>
</dbReference>
<dbReference type="PATRIC" id="fig|869279.4.peg.1007"/>
<dbReference type="SUPFAM" id="SSF53790">
    <property type="entry name" value="Tetrapyrrole methylase"/>
    <property type="match status" value="1"/>
</dbReference>
<dbReference type="PANTHER" id="PTHR46111">
    <property type="entry name" value="RIBOSOMAL RNA SMALL SUBUNIT METHYLTRANSFERASE I"/>
    <property type="match status" value="1"/>
</dbReference>
<dbReference type="GO" id="GO:0005737">
    <property type="term" value="C:cytoplasm"/>
    <property type="evidence" value="ECO:0007669"/>
    <property type="project" value="UniProtKB-SubCell"/>
</dbReference>
<dbReference type="PIRSF" id="PIRSF005917">
    <property type="entry name" value="MTase_YraL"/>
    <property type="match status" value="1"/>
</dbReference>
<dbReference type="Proteomes" id="UP000050544">
    <property type="component" value="Unassembled WGS sequence"/>
</dbReference>
<reference evidence="8 9" key="1">
    <citation type="submission" date="2015-07" db="EMBL/GenBank/DDBJ databases">
        <title>Whole genome sequence of Thermanaerothrix daxensis DSM 23592.</title>
        <authorList>
            <person name="Hemp J."/>
            <person name="Ward L.M."/>
            <person name="Pace L.A."/>
            <person name="Fischer W.W."/>
        </authorList>
    </citation>
    <scope>NUCLEOTIDE SEQUENCE [LARGE SCALE GENOMIC DNA]</scope>
    <source>
        <strain evidence="8 9">GNS-1</strain>
    </source>
</reference>
<keyword evidence="1 6" id="KW-0963">Cytoplasm</keyword>
<evidence type="ECO:0000256" key="2">
    <source>
        <dbReference type="ARBA" id="ARBA00022552"/>
    </source>
</evidence>
<dbReference type="AlphaFoldDB" id="A0A0P6Y682"/>
<dbReference type="InterPro" id="IPR014777">
    <property type="entry name" value="4pyrrole_Mease_sub1"/>
</dbReference>
<name>A0A0P6Y682_9CHLR</name>
<evidence type="ECO:0000256" key="1">
    <source>
        <dbReference type="ARBA" id="ARBA00022490"/>
    </source>
</evidence>
<dbReference type="InterPro" id="IPR014776">
    <property type="entry name" value="4pyrrole_Mease_sub2"/>
</dbReference>
<keyword evidence="3 6" id="KW-0489">Methyltransferase</keyword>
<dbReference type="EMBL" id="LGKO01000002">
    <property type="protein sequence ID" value="KPL84459.1"/>
    <property type="molecule type" value="Genomic_DNA"/>
</dbReference>
<accession>A0A0P6Y682</accession>
<evidence type="ECO:0000256" key="4">
    <source>
        <dbReference type="ARBA" id="ARBA00022679"/>
    </source>
</evidence>
<comment type="subcellular location">
    <subcellularLocation>
        <location evidence="6">Cytoplasm</location>
    </subcellularLocation>
</comment>
<comment type="function">
    <text evidence="6">Catalyzes the 2'-O-methylation of the ribose of cytidine 1402 (C1402) in 16S rRNA.</text>
</comment>
<keyword evidence="5 6" id="KW-0949">S-adenosyl-L-methionine</keyword>
<dbReference type="CDD" id="cd19918">
    <property type="entry name" value="RsmI_like"/>
    <property type="match status" value="1"/>
</dbReference>